<dbReference type="EMBL" id="DF973910">
    <property type="protein sequence ID" value="GAU42311.1"/>
    <property type="molecule type" value="Genomic_DNA"/>
</dbReference>
<dbReference type="Proteomes" id="UP000242715">
    <property type="component" value="Unassembled WGS sequence"/>
</dbReference>
<keyword evidence="2" id="KW-1185">Reference proteome</keyword>
<gene>
    <name evidence="1" type="ORF">TSUD_140480</name>
</gene>
<reference evidence="2" key="1">
    <citation type="journal article" date="2017" name="Front. Plant Sci.">
        <title>Climate Clever Clovers: New Paradigm to Reduce the Environmental Footprint of Ruminants by Breeding Low Methanogenic Forages Utilizing Haplotype Variation.</title>
        <authorList>
            <person name="Kaur P."/>
            <person name="Appels R."/>
            <person name="Bayer P.E."/>
            <person name="Keeble-Gagnere G."/>
            <person name="Wang J."/>
            <person name="Hirakawa H."/>
            <person name="Shirasawa K."/>
            <person name="Vercoe P."/>
            <person name="Stefanova K."/>
            <person name="Durmic Z."/>
            <person name="Nichols P."/>
            <person name="Revell C."/>
            <person name="Isobe S.N."/>
            <person name="Edwards D."/>
            <person name="Erskine W."/>
        </authorList>
    </citation>
    <scope>NUCLEOTIDE SEQUENCE [LARGE SCALE GENOMIC DNA]</scope>
    <source>
        <strain evidence="2">cv. Daliak</strain>
    </source>
</reference>
<evidence type="ECO:0000313" key="1">
    <source>
        <dbReference type="EMBL" id="GAU42311.1"/>
    </source>
</evidence>
<proteinExistence type="predicted"/>
<organism evidence="1 2">
    <name type="scientific">Trifolium subterraneum</name>
    <name type="common">Subterranean clover</name>
    <dbReference type="NCBI Taxonomy" id="3900"/>
    <lineage>
        <taxon>Eukaryota</taxon>
        <taxon>Viridiplantae</taxon>
        <taxon>Streptophyta</taxon>
        <taxon>Embryophyta</taxon>
        <taxon>Tracheophyta</taxon>
        <taxon>Spermatophyta</taxon>
        <taxon>Magnoliopsida</taxon>
        <taxon>eudicotyledons</taxon>
        <taxon>Gunneridae</taxon>
        <taxon>Pentapetalae</taxon>
        <taxon>rosids</taxon>
        <taxon>fabids</taxon>
        <taxon>Fabales</taxon>
        <taxon>Fabaceae</taxon>
        <taxon>Papilionoideae</taxon>
        <taxon>50 kb inversion clade</taxon>
        <taxon>NPAAA clade</taxon>
        <taxon>Hologalegina</taxon>
        <taxon>IRL clade</taxon>
        <taxon>Trifolieae</taxon>
        <taxon>Trifolium</taxon>
    </lineage>
</organism>
<evidence type="ECO:0000313" key="2">
    <source>
        <dbReference type="Proteomes" id="UP000242715"/>
    </source>
</evidence>
<sequence>MLSFDKIFSCPDTYEKLSKESLVKKFHKKQLNRKVQDYEKLELKVKNLFVLDGISSNQFVTTFDLEDKIIFRGVGNDMMYVVWVSCLVTNMFYNEETTSNNKDIEVEKLGNTRHIRINKLWCCYHSDNSEVFKGKVAGIAASKDVLFVCKVVLFMYFTMRSYGYVTLVRRRERKKWDPGRHLAISTTVWSFKFKQWDPGKIYVASKFYNLEDKVDFDGVSNVMILEAEIMPSPKVKGSGDSSTF</sequence>
<name>A0A2Z6NER8_TRISU</name>
<accession>A0A2Z6NER8</accession>
<protein>
    <submittedName>
        <fullName evidence="1">Uncharacterized protein</fullName>
    </submittedName>
</protein>
<dbReference type="AlphaFoldDB" id="A0A2Z6NER8"/>